<proteinExistence type="predicted"/>
<dbReference type="InterPro" id="IPR032710">
    <property type="entry name" value="NTF2-like_dom_sf"/>
</dbReference>
<organism evidence="2 3">
    <name type="scientific">Nonomuraea recticatena</name>
    <dbReference type="NCBI Taxonomy" id="46178"/>
    <lineage>
        <taxon>Bacteria</taxon>
        <taxon>Bacillati</taxon>
        <taxon>Actinomycetota</taxon>
        <taxon>Actinomycetes</taxon>
        <taxon>Streptosporangiales</taxon>
        <taxon>Streptosporangiaceae</taxon>
        <taxon>Nonomuraea</taxon>
    </lineage>
</organism>
<evidence type="ECO:0000313" key="3">
    <source>
        <dbReference type="Proteomes" id="UP001501666"/>
    </source>
</evidence>
<protein>
    <recommendedName>
        <fullName evidence="1">DUF4440 domain-containing protein</fullName>
    </recommendedName>
</protein>
<evidence type="ECO:0000313" key="2">
    <source>
        <dbReference type="EMBL" id="GAA2681579.1"/>
    </source>
</evidence>
<gene>
    <name evidence="2" type="ORF">GCM10010412_066440</name>
</gene>
<dbReference type="RefSeq" id="WP_346151946.1">
    <property type="nucleotide sequence ID" value="NZ_BAAATE010000022.1"/>
</dbReference>
<dbReference type="SUPFAM" id="SSF54427">
    <property type="entry name" value="NTF2-like"/>
    <property type="match status" value="1"/>
</dbReference>
<dbReference type="NCBIfam" id="TIGR02246">
    <property type="entry name" value="SgcJ/EcaC family oxidoreductase"/>
    <property type="match status" value="1"/>
</dbReference>
<dbReference type="InterPro" id="IPR011944">
    <property type="entry name" value="Steroid_delta5-4_isomerase"/>
</dbReference>
<feature type="domain" description="DUF4440" evidence="1">
    <location>
        <begin position="20"/>
        <end position="127"/>
    </location>
</feature>
<dbReference type="EMBL" id="BAAATE010000022">
    <property type="protein sequence ID" value="GAA2681579.1"/>
    <property type="molecule type" value="Genomic_DNA"/>
</dbReference>
<dbReference type="InterPro" id="IPR027843">
    <property type="entry name" value="DUF4440"/>
</dbReference>
<sequence>MTERPYAFHLPADEHDVRRIEELVAQLEAGFNRKDAATLDGPFTRDAAVTAPDGTTLRGWDELFAYHTARLAGPVSDWSTHMSVLRVSPLSPEIAVVHVRQDTTTPDRTFSNHGLLVVTKKDRTWWISAMQNTNVTAP</sequence>
<accession>A0ABN3SNH5</accession>
<comment type="caution">
    <text evidence="2">The sequence shown here is derived from an EMBL/GenBank/DDBJ whole genome shotgun (WGS) entry which is preliminary data.</text>
</comment>
<evidence type="ECO:0000259" key="1">
    <source>
        <dbReference type="Pfam" id="PF14534"/>
    </source>
</evidence>
<dbReference type="Pfam" id="PF14534">
    <property type="entry name" value="DUF4440"/>
    <property type="match status" value="1"/>
</dbReference>
<name>A0ABN3SNH5_9ACTN</name>
<reference evidence="2 3" key="1">
    <citation type="journal article" date="2019" name="Int. J. Syst. Evol. Microbiol.">
        <title>The Global Catalogue of Microorganisms (GCM) 10K type strain sequencing project: providing services to taxonomists for standard genome sequencing and annotation.</title>
        <authorList>
            <consortium name="The Broad Institute Genomics Platform"/>
            <consortium name="The Broad Institute Genome Sequencing Center for Infectious Disease"/>
            <person name="Wu L."/>
            <person name="Ma J."/>
        </authorList>
    </citation>
    <scope>NUCLEOTIDE SEQUENCE [LARGE SCALE GENOMIC DNA]</scope>
    <source>
        <strain evidence="2 3">JCM 6835</strain>
    </source>
</reference>
<keyword evidence="3" id="KW-1185">Reference proteome</keyword>
<dbReference type="Proteomes" id="UP001501666">
    <property type="component" value="Unassembled WGS sequence"/>
</dbReference>
<dbReference type="Gene3D" id="3.10.450.50">
    <property type="match status" value="1"/>
</dbReference>